<dbReference type="Proteomes" id="UP000324748">
    <property type="component" value="Unassembled WGS sequence"/>
</dbReference>
<sequence length="77" mass="8617">MLCGDINDQKSGSLDQVMSKGSRLIRLQALSLCEKLSSSGLKYSFTQEHLNAQNYLSRKSSIDSALPKLNYFTPQFN</sequence>
<name>A0A5B0PUK3_PUCGR</name>
<protein>
    <submittedName>
        <fullName evidence="1">Uncharacterized protein</fullName>
    </submittedName>
</protein>
<evidence type="ECO:0000313" key="1">
    <source>
        <dbReference type="EMBL" id="KAA1104626.1"/>
    </source>
</evidence>
<evidence type="ECO:0000313" key="2">
    <source>
        <dbReference type="Proteomes" id="UP000324748"/>
    </source>
</evidence>
<dbReference type="EMBL" id="VSWC01000041">
    <property type="protein sequence ID" value="KAA1104626.1"/>
    <property type="molecule type" value="Genomic_DNA"/>
</dbReference>
<keyword evidence="2" id="KW-1185">Reference proteome</keyword>
<accession>A0A5B0PUK3</accession>
<proteinExistence type="predicted"/>
<comment type="caution">
    <text evidence="1">The sequence shown here is derived from an EMBL/GenBank/DDBJ whole genome shotgun (WGS) entry which is preliminary data.</text>
</comment>
<reference evidence="1 2" key="1">
    <citation type="submission" date="2019-05" db="EMBL/GenBank/DDBJ databases">
        <title>Emergence of the Ug99 lineage of the wheat stem rust pathogen through somatic hybridization.</title>
        <authorList>
            <person name="Li F."/>
            <person name="Upadhyaya N.M."/>
            <person name="Sperschneider J."/>
            <person name="Matny O."/>
            <person name="Nguyen-Phuc H."/>
            <person name="Mago R."/>
            <person name="Raley C."/>
            <person name="Miller M.E."/>
            <person name="Silverstein K.A.T."/>
            <person name="Henningsen E."/>
            <person name="Hirsch C.D."/>
            <person name="Visser B."/>
            <person name="Pretorius Z.A."/>
            <person name="Steffenson B.J."/>
            <person name="Schwessinger B."/>
            <person name="Dodds P.N."/>
            <person name="Figueroa M."/>
        </authorList>
    </citation>
    <scope>NUCLEOTIDE SEQUENCE [LARGE SCALE GENOMIC DNA]</scope>
    <source>
        <strain evidence="1">21-0</strain>
    </source>
</reference>
<dbReference type="AlphaFoldDB" id="A0A5B0PUK3"/>
<gene>
    <name evidence="1" type="ORF">PGT21_028441</name>
</gene>
<organism evidence="1 2">
    <name type="scientific">Puccinia graminis f. sp. tritici</name>
    <dbReference type="NCBI Taxonomy" id="56615"/>
    <lineage>
        <taxon>Eukaryota</taxon>
        <taxon>Fungi</taxon>
        <taxon>Dikarya</taxon>
        <taxon>Basidiomycota</taxon>
        <taxon>Pucciniomycotina</taxon>
        <taxon>Pucciniomycetes</taxon>
        <taxon>Pucciniales</taxon>
        <taxon>Pucciniaceae</taxon>
        <taxon>Puccinia</taxon>
    </lineage>
</organism>